<gene>
    <name evidence="2" type="ORF">Tco_1082403</name>
</gene>
<name>A0ABQ5I0C3_9ASTR</name>
<evidence type="ECO:0000256" key="1">
    <source>
        <dbReference type="SAM" id="MobiDB-lite"/>
    </source>
</evidence>
<protein>
    <submittedName>
        <fullName evidence="2">Uncharacterized protein</fullName>
    </submittedName>
</protein>
<organism evidence="2 3">
    <name type="scientific">Tanacetum coccineum</name>
    <dbReference type="NCBI Taxonomy" id="301880"/>
    <lineage>
        <taxon>Eukaryota</taxon>
        <taxon>Viridiplantae</taxon>
        <taxon>Streptophyta</taxon>
        <taxon>Embryophyta</taxon>
        <taxon>Tracheophyta</taxon>
        <taxon>Spermatophyta</taxon>
        <taxon>Magnoliopsida</taxon>
        <taxon>eudicotyledons</taxon>
        <taxon>Gunneridae</taxon>
        <taxon>Pentapetalae</taxon>
        <taxon>asterids</taxon>
        <taxon>campanulids</taxon>
        <taxon>Asterales</taxon>
        <taxon>Asteraceae</taxon>
        <taxon>Asteroideae</taxon>
        <taxon>Anthemideae</taxon>
        <taxon>Anthemidinae</taxon>
        <taxon>Tanacetum</taxon>
    </lineage>
</organism>
<comment type="caution">
    <text evidence="2">The sequence shown here is derived from an EMBL/GenBank/DDBJ whole genome shotgun (WGS) entry which is preliminary data.</text>
</comment>
<sequence length="100" mass="11346">MAKVMGKWSTLREPSGKWDYYVRYDAPPDTTPIGEIAATGWGDEFSNNEVTPGKVTILEERSDWDDDERSGGKQESESEWENLFAAKRGENHTISKLDCM</sequence>
<proteinExistence type="predicted"/>
<accession>A0ABQ5I0C3</accession>
<evidence type="ECO:0000313" key="2">
    <source>
        <dbReference type="EMBL" id="GJT93558.1"/>
    </source>
</evidence>
<evidence type="ECO:0000313" key="3">
    <source>
        <dbReference type="Proteomes" id="UP001151760"/>
    </source>
</evidence>
<dbReference type="Proteomes" id="UP001151760">
    <property type="component" value="Unassembled WGS sequence"/>
</dbReference>
<feature type="region of interest" description="Disordered" evidence="1">
    <location>
        <begin position="58"/>
        <end position="85"/>
    </location>
</feature>
<reference evidence="2" key="2">
    <citation type="submission" date="2022-01" db="EMBL/GenBank/DDBJ databases">
        <authorList>
            <person name="Yamashiro T."/>
            <person name="Shiraishi A."/>
            <person name="Satake H."/>
            <person name="Nakayama K."/>
        </authorList>
    </citation>
    <scope>NUCLEOTIDE SEQUENCE</scope>
</reference>
<dbReference type="EMBL" id="BQNB010020214">
    <property type="protein sequence ID" value="GJT93558.1"/>
    <property type="molecule type" value="Genomic_DNA"/>
</dbReference>
<reference evidence="2" key="1">
    <citation type="journal article" date="2022" name="Int. J. Mol. Sci.">
        <title>Draft Genome of Tanacetum Coccineum: Genomic Comparison of Closely Related Tanacetum-Family Plants.</title>
        <authorList>
            <person name="Yamashiro T."/>
            <person name="Shiraishi A."/>
            <person name="Nakayama K."/>
            <person name="Satake H."/>
        </authorList>
    </citation>
    <scope>NUCLEOTIDE SEQUENCE</scope>
</reference>
<keyword evidence="3" id="KW-1185">Reference proteome</keyword>